<keyword evidence="1" id="KW-0378">Hydrolase</keyword>
<keyword evidence="2" id="KW-1185">Reference proteome</keyword>
<proteinExistence type="predicted"/>
<dbReference type="Proteomes" id="UP000502035">
    <property type="component" value="Chromosome"/>
</dbReference>
<dbReference type="KEGG" id="npi:G7071_12745"/>
<name>A0A6G7YHF6_9ACTN</name>
<dbReference type="CDD" id="cd11532">
    <property type="entry name" value="NTP-PPase_COG4997"/>
    <property type="match status" value="1"/>
</dbReference>
<dbReference type="GO" id="GO:0016787">
    <property type="term" value="F:hydrolase activity"/>
    <property type="evidence" value="ECO:0007669"/>
    <property type="project" value="UniProtKB-KW"/>
</dbReference>
<evidence type="ECO:0000313" key="1">
    <source>
        <dbReference type="EMBL" id="QIK76169.1"/>
    </source>
</evidence>
<reference evidence="1 2" key="1">
    <citation type="submission" date="2020-03" db="EMBL/GenBank/DDBJ databases">
        <title>Nocardioides sp. nov., isolated from fish.</title>
        <authorList>
            <person name="Hyun D.-W."/>
            <person name="Bae J.-W."/>
        </authorList>
    </citation>
    <scope>NUCLEOTIDE SEQUENCE [LARGE SCALE GENOMIC DNA]</scope>
    <source>
        <strain evidence="1 2">HDW12A</strain>
    </source>
</reference>
<accession>A0A6G7YHF6</accession>
<evidence type="ECO:0000313" key="2">
    <source>
        <dbReference type="Proteomes" id="UP000502035"/>
    </source>
</evidence>
<sequence length="101" mass="11568">MGKLVRDKIPEIIRASGTDPDCRVLEADEYLPSLFAKLFEESEELRAAPRAHQLDELADVYEVLRALAAATNHSMSDIELAAQRKRAERGGFEDRIWLERW</sequence>
<dbReference type="InterPro" id="IPR038735">
    <property type="entry name" value="MSMEG_1276-like_NTP-PPase_dom"/>
</dbReference>
<dbReference type="SUPFAM" id="SSF101386">
    <property type="entry name" value="all-alpha NTP pyrophosphatases"/>
    <property type="match status" value="1"/>
</dbReference>
<dbReference type="AlphaFoldDB" id="A0A6G7YHF6"/>
<gene>
    <name evidence="1" type="ORF">G7071_12745</name>
</gene>
<dbReference type="RefSeq" id="WP_166319348.1">
    <property type="nucleotide sequence ID" value="NZ_CP049866.1"/>
</dbReference>
<protein>
    <submittedName>
        <fullName evidence="1">Nucleoside triphosphate pyrophosphohydrolase</fullName>
    </submittedName>
</protein>
<dbReference type="EMBL" id="CP049866">
    <property type="protein sequence ID" value="QIK76169.1"/>
    <property type="molecule type" value="Genomic_DNA"/>
</dbReference>
<organism evidence="1 2">
    <name type="scientific">Nocardioides piscis</name>
    <dbReference type="NCBI Taxonomy" id="2714938"/>
    <lineage>
        <taxon>Bacteria</taxon>
        <taxon>Bacillati</taxon>
        <taxon>Actinomycetota</taxon>
        <taxon>Actinomycetes</taxon>
        <taxon>Propionibacteriales</taxon>
        <taxon>Nocardioidaceae</taxon>
        <taxon>Nocardioides</taxon>
    </lineage>
</organism>